<dbReference type="InterPro" id="IPR000595">
    <property type="entry name" value="cNMP-bd_dom"/>
</dbReference>
<dbReference type="EMBL" id="JBHULH010000003">
    <property type="protein sequence ID" value="MFD2567076.1"/>
    <property type="molecule type" value="Genomic_DNA"/>
</dbReference>
<dbReference type="InterPro" id="IPR018490">
    <property type="entry name" value="cNMP-bd_dom_sf"/>
</dbReference>
<proteinExistence type="predicted"/>
<evidence type="ECO:0000313" key="2">
    <source>
        <dbReference type="EMBL" id="MFD2567076.1"/>
    </source>
</evidence>
<dbReference type="Pfam" id="PF00027">
    <property type="entry name" value="cNMP_binding"/>
    <property type="match status" value="1"/>
</dbReference>
<dbReference type="RefSeq" id="WP_379665786.1">
    <property type="nucleotide sequence ID" value="NZ_JBHULH010000003.1"/>
</dbReference>
<accession>A0ABW5LS47</accession>
<evidence type="ECO:0000259" key="1">
    <source>
        <dbReference type="PROSITE" id="PS50042"/>
    </source>
</evidence>
<name>A0ABW5LS47_9FLAO</name>
<keyword evidence="3" id="KW-1185">Reference proteome</keyword>
<dbReference type="Proteomes" id="UP001597508">
    <property type="component" value="Unassembled WGS sequence"/>
</dbReference>
<protein>
    <submittedName>
        <fullName evidence="2">Crp/Fnr family transcriptional regulator</fullName>
    </submittedName>
</protein>
<dbReference type="SUPFAM" id="SSF51206">
    <property type="entry name" value="cAMP-binding domain-like"/>
    <property type="match status" value="1"/>
</dbReference>
<feature type="domain" description="Cyclic nucleotide-binding" evidence="1">
    <location>
        <begin position="20"/>
        <end position="122"/>
    </location>
</feature>
<dbReference type="InterPro" id="IPR014710">
    <property type="entry name" value="RmlC-like_jellyroll"/>
</dbReference>
<dbReference type="CDD" id="cd00038">
    <property type="entry name" value="CAP_ED"/>
    <property type="match status" value="1"/>
</dbReference>
<sequence length="200" mass="23110">MDFRRIFQNAEVSGFDISPLTELLSFEQINELLSLVEIREFKKGEILIQKGVVEDRFFLLRKGVVSAAIVDSTGKTFNRSLLTTYQVFMSSLVFRKKPARLTYTCLTNCEAYVGNFKDFQKLTLKHHEVSIFYNKILQEVFVHFDDKLIRYGASNATERYLQLIKEEPRIESLISQKEIAFALGITPVQLSRIKSALIKK</sequence>
<reference evidence="3" key="1">
    <citation type="journal article" date="2019" name="Int. J. Syst. Evol. Microbiol.">
        <title>The Global Catalogue of Microorganisms (GCM) 10K type strain sequencing project: providing services to taxonomists for standard genome sequencing and annotation.</title>
        <authorList>
            <consortium name="The Broad Institute Genomics Platform"/>
            <consortium name="The Broad Institute Genome Sequencing Center for Infectious Disease"/>
            <person name="Wu L."/>
            <person name="Ma J."/>
        </authorList>
    </citation>
    <scope>NUCLEOTIDE SEQUENCE [LARGE SCALE GENOMIC DNA]</scope>
    <source>
        <strain evidence="3">KCTC 52127</strain>
    </source>
</reference>
<dbReference type="PROSITE" id="PS50042">
    <property type="entry name" value="CNMP_BINDING_3"/>
    <property type="match status" value="1"/>
</dbReference>
<gene>
    <name evidence="2" type="ORF">ACFSRZ_06805</name>
</gene>
<comment type="caution">
    <text evidence="2">The sequence shown here is derived from an EMBL/GenBank/DDBJ whole genome shotgun (WGS) entry which is preliminary data.</text>
</comment>
<organism evidence="2 3">
    <name type="scientific">Pseudotenacibaculum haliotis</name>
    <dbReference type="NCBI Taxonomy" id="1862138"/>
    <lineage>
        <taxon>Bacteria</taxon>
        <taxon>Pseudomonadati</taxon>
        <taxon>Bacteroidota</taxon>
        <taxon>Flavobacteriia</taxon>
        <taxon>Flavobacteriales</taxon>
        <taxon>Flavobacteriaceae</taxon>
        <taxon>Pseudotenacibaculum</taxon>
    </lineage>
</organism>
<evidence type="ECO:0000313" key="3">
    <source>
        <dbReference type="Proteomes" id="UP001597508"/>
    </source>
</evidence>
<dbReference type="Gene3D" id="2.60.120.10">
    <property type="entry name" value="Jelly Rolls"/>
    <property type="match status" value="1"/>
</dbReference>